<dbReference type="SUPFAM" id="SSF51905">
    <property type="entry name" value="FAD/NAD(P)-binding domain"/>
    <property type="match status" value="1"/>
</dbReference>
<keyword evidence="2 4" id="KW-0503">Monooxygenase</keyword>
<dbReference type="InterPro" id="IPR002938">
    <property type="entry name" value="FAD-bd"/>
</dbReference>
<dbReference type="Gene3D" id="3.50.50.60">
    <property type="entry name" value="FAD/NAD(P)-binding domain"/>
    <property type="match status" value="1"/>
</dbReference>
<dbReference type="Pfam" id="PF01494">
    <property type="entry name" value="FAD_binding_3"/>
    <property type="match status" value="1"/>
</dbReference>
<evidence type="ECO:0000256" key="1">
    <source>
        <dbReference type="ARBA" id="ARBA00023002"/>
    </source>
</evidence>
<keyword evidence="5" id="KW-1185">Reference proteome</keyword>
<sequence>MKKGIIIGGGIAGLTAAIAMEQAGIDFTVYEAAPELKPYGAGIWMAPNAMQVFDKLGVKQAVKNAGIELEKVDITDENLNLIHGLNLKKIKAKFGSSIVAVHRARLQQVLYSFVNPDKVILNKALVSLEEKDGKVVLHFADETIIEADFVIGADGVNSRVRQQIMPEIHLRYSGQTCWRGLVTHTLPDQWKNATLELWGNQLRFGLAEMADEQIYWFAVKTSPENGVDETKDIKSYLKEEFKDFKGPVQELIEATPHFMIRRTDLHDLPGAKKWHQSKICLIGDAAHAATPNLGQGGAQAVEDAYTLVQELHLSQTPEYAFDSFQKKRYNKVKRIIFGSYWIGIVAHWKYFKGIRNFFLRNTPSFIEESQLNSIYRIDD</sequence>
<evidence type="ECO:0000313" key="5">
    <source>
        <dbReference type="Proteomes" id="UP001528920"/>
    </source>
</evidence>
<dbReference type="PANTHER" id="PTHR13789">
    <property type="entry name" value="MONOOXYGENASE"/>
    <property type="match status" value="1"/>
</dbReference>
<dbReference type="PANTHER" id="PTHR13789:SF309">
    <property type="entry name" value="PUTATIVE (AFU_ORTHOLOGUE AFUA_6G14510)-RELATED"/>
    <property type="match status" value="1"/>
</dbReference>
<accession>A0ABT5VVG2</accession>
<evidence type="ECO:0000313" key="4">
    <source>
        <dbReference type="EMBL" id="MDE5419404.1"/>
    </source>
</evidence>
<dbReference type="RefSeq" id="WP_275110734.1">
    <property type="nucleotide sequence ID" value="NZ_JAKJSC010000004.1"/>
</dbReference>
<keyword evidence="1" id="KW-0560">Oxidoreductase</keyword>
<gene>
    <name evidence="4" type="ORF">L3049_15515</name>
</gene>
<dbReference type="InterPro" id="IPR036188">
    <property type="entry name" value="FAD/NAD-bd_sf"/>
</dbReference>
<feature type="domain" description="FAD-binding" evidence="3">
    <location>
        <begin position="5"/>
        <end position="333"/>
    </location>
</feature>
<protein>
    <submittedName>
        <fullName evidence="4">FAD-dependent monooxygenase</fullName>
    </submittedName>
</protein>
<dbReference type="InterPro" id="IPR050493">
    <property type="entry name" value="FAD-dep_Monooxygenase_BioMet"/>
</dbReference>
<evidence type="ECO:0000256" key="2">
    <source>
        <dbReference type="ARBA" id="ARBA00023033"/>
    </source>
</evidence>
<dbReference type="PRINTS" id="PR00420">
    <property type="entry name" value="RNGMNOXGNASE"/>
</dbReference>
<dbReference type="EMBL" id="JAKJSC010000004">
    <property type="protein sequence ID" value="MDE5419404.1"/>
    <property type="molecule type" value="Genomic_DNA"/>
</dbReference>
<dbReference type="GO" id="GO:0004497">
    <property type="term" value="F:monooxygenase activity"/>
    <property type="evidence" value="ECO:0007669"/>
    <property type="project" value="UniProtKB-KW"/>
</dbReference>
<proteinExistence type="predicted"/>
<reference evidence="4 5" key="1">
    <citation type="submission" date="2022-01" db="EMBL/GenBank/DDBJ databases">
        <title>Labilibaculum sp. nov, a marine bacterium isolated from Antarctica.</title>
        <authorList>
            <person name="Dai W."/>
        </authorList>
    </citation>
    <scope>NUCLEOTIDE SEQUENCE [LARGE SCALE GENOMIC DNA]</scope>
    <source>
        <strain evidence="4 5">DW002</strain>
    </source>
</reference>
<comment type="caution">
    <text evidence="4">The sequence shown here is derived from an EMBL/GenBank/DDBJ whole genome shotgun (WGS) entry which is preliminary data.</text>
</comment>
<evidence type="ECO:0000259" key="3">
    <source>
        <dbReference type="Pfam" id="PF01494"/>
    </source>
</evidence>
<organism evidence="4 5">
    <name type="scientific">Paralabilibaculum antarcticum</name>
    <dbReference type="NCBI Taxonomy" id="2912572"/>
    <lineage>
        <taxon>Bacteria</taxon>
        <taxon>Pseudomonadati</taxon>
        <taxon>Bacteroidota</taxon>
        <taxon>Bacteroidia</taxon>
        <taxon>Marinilabiliales</taxon>
        <taxon>Marinifilaceae</taxon>
        <taxon>Paralabilibaculum</taxon>
    </lineage>
</organism>
<name>A0ABT5VVG2_9BACT</name>
<dbReference type="Proteomes" id="UP001528920">
    <property type="component" value="Unassembled WGS sequence"/>
</dbReference>